<reference evidence="9" key="1">
    <citation type="submission" date="2022-10" db="EMBL/GenBank/DDBJ databases">
        <authorList>
            <person name="Turner M.S."/>
            <person name="Huang W."/>
        </authorList>
    </citation>
    <scope>NUCLEOTIDE SEQUENCE</scope>
    <source>
        <strain evidence="9">3</strain>
    </source>
</reference>
<dbReference type="Pfam" id="PF00584">
    <property type="entry name" value="SecE"/>
    <property type="match status" value="1"/>
</dbReference>
<name>A0A9X4NIZ5_9LACT</name>
<evidence type="ECO:0000256" key="1">
    <source>
        <dbReference type="ARBA" id="ARBA00004370"/>
    </source>
</evidence>
<protein>
    <submittedName>
        <fullName evidence="9">Preprotein translocase subunit SecE</fullName>
    </submittedName>
</protein>
<evidence type="ECO:0000256" key="7">
    <source>
        <dbReference type="ARBA" id="ARBA00023136"/>
    </source>
</evidence>
<keyword evidence="3 8" id="KW-0812">Transmembrane</keyword>
<evidence type="ECO:0000313" key="10">
    <source>
        <dbReference type="Proteomes" id="UP001152614"/>
    </source>
</evidence>
<dbReference type="EMBL" id="JAOWLY010000010">
    <property type="protein sequence ID" value="MDG4984584.1"/>
    <property type="molecule type" value="Genomic_DNA"/>
</dbReference>
<comment type="caution">
    <text evidence="9">The sequence shown here is derived from an EMBL/GenBank/DDBJ whole genome shotgun (WGS) entry which is preliminary data.</text>
</comment>
<keyword evidence="4" id="KW-0653">Protein transport</keyword>
<keyword evidence="6" id="KW-0811">Translocation</keyword>
<gene>
    <name evidence="9" type="primary">secE</name>
    <name evidence="9" type="ORF">OGZ51_10560</name>
</gene>
<dbReference type="GO" id="GO:0016020">
    <property type="term" value="C:membrane"/>
    <property type="evidence" value="ECO:0007669"/>
    <property type="project" value="UniProtKB-SubCell"/>
</dbReference>
<evidence type="ECO:0000256" key="8">
    <source>
        <dbReference type="SAM" id="Phobius"/>
    </source>
</evidence>
<dbReference type="InterPro" id="IPR001901">
    <property type="entry name" value="Translocase_SecE/Sec61-g"/>
</dbReference>
<evidence type="ECO:0000256" key="5">
    <source>
        <dbReference type="ARBA" id="ARBA00022989"/>
    </source>
</evidence>
<evidence type="ECO:0000256" key="6">
    <source>
        <dbReference type="ARBA" id="ARBA00023010"/>
    </source>
</evidence>
<dbReference type="RefSeq" id="WP_278229201.1">
    <property type="nucleotide sequence ID" value="NZ_CP157495.1"/>
</dbReference>
<dbReference type="Gene3D" id="1.20.5.1030">
    <property type="entry name" value="Preprotein translocase secy subunit"/>
    <property type="match status" value="1"/>
</dbReference>
<dbReference type="Proteomes" id="UP001152614">
    <property type="component" value="Unassembled WGS sequence"/>
</dbReference>
<keyword evidence="2" id="KW-0813">Transport</keyword>
<proteinExistence type="predicted"/>
<dbReference type="GO" id="GO:0006605">
    <property type="term" value="P:protein targeting"/>
    <property type="evidence" value="ECO:0007669"/>
    <property type="project" value="InterPro"/>
</dbReference>
<dbReference type="GO" id="GO:0009306">
    <property type="term" value="P:protein secretion"/>
    <property type="evidence" value="ECO:0007669"/>
    <property type="project" value="InterPro"/>
</dbReference>
<dbReference type="NCBIfam" id="TIGR00964">
    <property type="entry name" value="secE_bact"/>
    <property type="match status" value="1"/>
</dbReference>
<organism evidence="9 10">
    <name type="scientific">Lactococcus lactis</name>
    <dbReference type="NCBI Taxonomy" id="1358"/>
    <lineage>
        <taxon>Bacteria</taxon>
        <taxon>Bacillati</taxon>
        <taxon>Bacillota</taxon>
        <taxon>Bacilli</taxon>
        <taxon>Lactobacillales</taxon>
        <taxon>Streptococcaceae</taxon>
        <taxon>Lactococcus</taxon>
    </lineage>
</organism>
<dbReference type="GO" id="GO:0008320">
    <property type="term" value="F:protein transmembrane transporter activity"/>
    <property type="evidence" value="ECO:0007669"/>
    <property type="project" value="InterPro"/>
</dbReference>
<evidence type="ECO:0000313" key="9">
    <source>
        <dbReference type="EMBL" id="MDG4984584.1"/>
    </source>
</evidence>
<keyword evidence="7 8" id="KW-0472">Membrane</keyword>
<keyword evidence="5 8" id="KW-1133">Transmembrane helix</keyword>
<feature type="transmembrane region" description="Helical" evidence="8">
    <location>
        <begin position="28"/>
        <end position="48"/>
    </location>
</feature>
<accession>A0A9X4NIZ5</accession>
<dbReference type="AlphaFoldDB" id="A0A9X4NIZ5"/>
<dbReference type="InterPro" id="IPR038379">
    <property type="entry name" value="SecE_sf"/>
</dbReference>
<comment type="subcellular location">
    <subcellularLocation>
        <location evidence="1">Membrane</location>
    </subcellularLocation>
</comment>
<dbReference type="GO" id="GO:0006886">
    <property type="term" value="P:intracellular protein transport"/>
    <property type="evidence" value="ECO:0007669"/>
    <property type="project" value="InterPro"/>
</dbReference>
<dbReference type="InterPro" id="IPR005807">
    <property type="entry name" value="SecE_bac"/>
</dbReference>
<sequence>MFNYSKKIRKESEKINWLPFKQILKETLAVILVSILFALFLGGVNILLQQLLNHLLAK</sequence>
<evidence type="ECO:0000256" key="2">
    <source>
        <dbReference type="ARBA" id="ARBA00022448"/>
    </source>
</evidence>
<evidence type="ECO:0000256" key="4">
    <source>
        <dbReference type="ARBA" id="ARBA00022927"/>
    </source>
</evidence>
<reference evidence="9" key="2">
    <citation type="journal article" date="2023" name="Food Microbiol.">
        <title>Evaluation of the fermentation potential of lactic acid bacteria isolated from herbs, fruits and vegetables as starter cultures in nut-based milk alternatives.</title>
        <authorList>
            <person name="Huang W."/>
            <person name="Dong A."/>
            <person name="Pham H.T."/>
            <person name="Zhou C."/>
            <person name="Huo Z."/>
            <person name="Watjen A.P."/>
            <person name="Prakash S."/>
            <person name="Bang-Berthelsen C.H."/>
            <person name="Turner M.S."/>
        </authorList>
    </citation>
    <scope>NUCLEOTIDE SEQUENCE</scope>
    <source>
        <strain evidence="9">3</strain>
    </source>
</reference>
<evidence type="ECO:0000256" key="3">
    <source>
        <dbReference type="ARBA" id="ARBA00022692"/>
    </source>
</evidence>